<dbReference type="EMBL" id="QZKU01000115">
    <property type="protein sequence ID" value="RJP17414.1"/>
    <property type="molecule type" value="Genomic_DNA"/>
</dbReference>
<feature type="domain" description="NADH:quinone oxidoreductase/Mrp antiporter transmembrane" evidence="9">
    <location>
        <begin position="130"/>
        <end position="418"/>
    </location>
</feature>
<dbReference type="GO" id="GO:0012505">
    <property type="term" value="C:endomembrane system"/>
    <property type="evidence" value="ECO:0007669"/>
    <property type="project" value="UniProtKB-SubCell"/>
</dbReference>
<evidence type="ECO:0000256" key="7">
    <source>
        <dbReference type="SAM" id="MobiDB-lite"/>
    </source>
</evidence>
<name>A0A3A4NNT7_ABYX5</name>
<reference evidence="10 11" key="1">
    <citation type="journal article" date="2017" name="ISME J.">
        <title>Energy and carbon metabolisms in a deep terrestrial subsurface fluid microbial community.</title>
        <authorList>
            <person name="Momper L."/>
            <person name="Jungbluth S.P."/>
            <person name="Lee M.D."/>
            <person name="Amend J.P."/>
        </authorList>
    </citation>
    <scope>NUCLEOTIDE SEQUENCE [LARGE SCALE GENOMIC DNA]</scope>
    <source>
        <strain evidence="10">SURF_5</strain>
    </source>
</reference>
<dbReference type="GO" id="GO:0042773">
    <property type="term" value="P:ATP synthesis coupled electron transport"/>
    <property type="evidence" value="ECO:0007669"/>
    <property type="project" value="InterPro"/>
</dbReference>
<evidence type="ECO:0000256" key="5">
    <source>
        <dbReference type="ARBA" id="ARBA00023136"/>
    </source>
</evidence>
<comment type="caution">
    <text evidence="10">The sequence shown here is derived from an EMBL/GenBank/DDBJ whole genome shotgun (WGS) entry which is preliminary data.</text>
</comment>
<feature type="transmembrane region" description="Helical" evidence="8">
    <location>
        <begin position="134"/>
        <end position="154"/>
    </location>
</feature>
<dbReference type="NCBIfam" id="TIGR01972">
    <property type="entry name" value="NDH_I_M"/>
    <property type="match status" value="1"/>
</dbReference>
<comment type="similarity">
    <text evidence="2">Belongs to the complex I subunit 4 family.</text>
</comment>
<comment type="subcellular location">
    <subcellularLocation>
        <location evidence="1">Endomembrane system</location>
        <topology evidence="1">Multi-pass membrane protein</topology>
    </subcellularLocation>
    <subcellularLocation>
        <location evidence="6">Membrane</location>
        <topology evidence="6">Multi-pass membrane protein</topology>
    </subcellularLocation>
</comment>
<feature type="transmembrane region" description="Helical" evidence="8">
    <location>
        <begin position="275"/>
        <end position="300"/>
    </location>
</feature>
<gene>
    <name evidence="10" type="ORF">C4520_16760</name>
</gene>
<dbReference type="InterPro" id="IPR010227">
    <property type="entry name" value="NADH_Q_OxRdtase_chainM/4"/>
</dbReference>
<dbReference type="GO" id="GO:0016020">
    <property type="term" value="C:membrane"/>
    <property type="evidence" value="ECO:0007669"/>
    <property type="project" value="UniProtKB-SubCell"/>
</dbReference>
<feature type="transmembrane region" description="Helical" evidence="8">
    <location>
        <begin position="249"/>
        <end position="269"/>
    </location>
</feature>
<evidence type="ECO:0000256" key="8">
    <source>
        <dbReference type="SAM" id="Phobius"/>
    </source>
</evidence>
<dbReference type="GO" id="GO:0048039">
    <property type="term" value="F:ubiquinone binding"/>
    <property type="evidence" value="ECO:0007669"/>
    <property type="project" value="TreeGrafter"/>
</dbReference>
<feature type="region of interest" description="Disordered" evidence="7">
    <location>
        <begin position="490"/>
        <end position="522"/>
    </location>
</feature>
<organism evidence="10 11">
    <name type="scientific">Abyssobacteria bacterium (strain SURF_5)</name>
    <dbReference type="NCBI Taxonomy" id="2093360"/>
    <lineage>
        <taxon>Bacteria</taxon>
        <taxon>Pseudomonadati</taxon>
        <taxon>Candidatus Hydrogenedentota</taxon>
        <taxon>Candidatus Abyssobacteria</taxon>
    </lineage>
</organism>
<proteinExistence type="inferred from homology"/>
<feature type="transmembrane region" description="Helical" evidence="8">
    <location>
        <begin position="110"/>
        <end position="128"/>
    </location>
</feature>
<dbReference type="AlphaFoldDB" id="A0A3A4NNT7"/>
<keyword evidence="5 8" id="KW-0472">Membrane</keyword>
<dbReference type="PANTHER" id="PTHR43507">
    <property type="entry name" value="NADH-UBIQUINONE OXIDOREDUCTASE CHAIN 4"/>
    <property type="match status" value="1"/>
</dbReference>
<feature type="transmembrane region" description="Helical" evidence="8">
    <location>
        <begin position="27"/>
        <end position="48"/>
    </location>
</feature>
<feature type="transmembrane region" description="Helical" evidence="8">
    <location>
        <begin position="85"/>
        <end position="103"/>
    </location>
</feature>
<dbReference type="InterPro" id="IPR001750">
    <property type="entry name" value="ND/Mrp_TM"/>
</dbReference>
<evidence type="ECO:0000256" key="4">
    <source>
        <dbReference type="ARBA" id="ARBA00022989"/>
    </source>
</evidence>
<feature type="transmembrane region" description="Helical" evidence="8">
    <location>
        <begin position="166"/>
        <end position="188"/>
    </location>
</feature>
<dbReference type="Pfam" id="PF00361">
    <property type="entry name" value="Proton_antipo_M"/>
    <property type="match status" value="1"/>
</dbReference>
<evidence type="ECO:0000256" key="1">
    <source>
        <dbReference type="ARBA" id="ARBA00004127"/>
    </source>
</evidence>
<evidence type="ECO:0000256" key="3">
    <source>
        <dbReference type="ARBA" id="ARBA00022692"/>
    </source>
</evidence>
<dbReference type="GO" id="GO:0008137">
    <property type="term" value="F:NADH dehydrogenase (ubiquinone) activity"/>
    <property type="evidence" value="ECO:0007669"/>
    <property type="project" value="InterPro"/>
</dbReference>
<feature type="transmembrane region" description="Helical" evidence="8">
    <location>
        <begin position="414"/>
        <end position="433"/>
    </location>
</feature>
<keyword evidence="3 6" id="KW-0812">Transmembrane</keyword>
<feature type="transmembrane region" description="Helical" evidence="8">
    <location>
        <begin position="454"/>
        <end position="471"/>
    </location>
</feature>
<dbReference type="InterPro" id="IPR003918">
    <property type="entry name" value="NADH_UbQ_OxRdtase"/>
</dbReference>
<evidence type="ECO:0000313" key="10">
    <source>
        <dbReference type="EMBL" id="RJP17414.1"/>
    </source>
</evidence>
<feature type="transmembrane region" description="Helical" evidence="8">
    <location>
        <begin position="383"/>
        <end position="408"/>
    </location>
</feature>
<keyword evidence="4 8" id="KW-1133">Transmembrane helix</keyword>
<dbReference type="GO" id="GO:0003954">
    <property type="term" value="F:NADH dehydrogenase activity"/>
    <property type="evidence" value="ECO:0007669"/>
    <property type="project" value="TreeGrafter"/>
</dbReference>
<evidence type="ECO:0000313" key="11">
    <source>
        <dbReference type="Proteomes" id="UP000265882"/>
    </source>
</evidence>
<dbReference type="GO" id="GO:0015990">
    <property type="term" value="P:electron transport coupled proton transport"/>
    <property type="evidence" value="ECO:0007669"/>
    <property type="project" value="TreeGrafter"/>
</dbReference>
<feature type="transmembrane region" description="Helical" evidence="8">
    <location>
        <begin position="307"/>
        <end position="327"/>
    </location>
</feature>
<dbReference type="PANTHER" id="PTHR43507:SF1">
    <property type="entry name" value="NADH-UBIQUINONE OXIDOREDUCTASE CHAIN 4"/>
    <property type="match status" value="1"/>
</dbReference>
<feature type="transmembrane region" description="Helical" evidence="8">
    <location>
        <begin position="213"/>
        <end position="237"/>
    </location>
</feature>
<dbReference type="Proteomes" id="UP000265882">
    <property type="component" value="Unassembled WGS sequence"/>
</dbReference>
<evidence type="ECO:0000259" key="9">
    <source>
        <dbReference type="Pfam" id="PF00361"/>
    </source>
</evidence>
<evidence type="ECO:0000256" key="2">
    <source>
        <dbReference type="ARBA" id="ARBA00009025"/>
    </source>
</evidence>
<sequence>MILAWLLIVLLAGAALSWLVSRWSSQASRWIALAALAVDFALVVFLWARHPISPSLDPTVLAEINWRWIPQIGASFHLAADGLSLILVTLTLFLGGAAVAASWTEIRHRVGFFHFNLLLTLAGIIGVFTALDLFLFYFFWELMLVPMYFLIILWGHENRVRAGLKFFIFTQASGLLMLVSILALYFLYAEGGGVYSFDYRELLQVAVERKPHAVWLMLGFFAAFAVKLPVVPLHVWLPDAHTEAPTAGSVILSGLMLKTGAYGFLRFLVPFFPGIAAEFMTAAFVLAVVGILYGAALAFAQTDLKRYVAFSSVSHMGFILLGIAAWNELALQGVVIVILAHGLSTSALFILVGALQERIHTRDLGVMGGLWDVLPKMGGAGTFFALASLGLPGLANFVGEFLVLLGTYQVNPTLAILSALGLVFSAVYSLWLVQRAFHGSVIRQWDLPRTSIREMTVFGLFMAGLIWIGLFPQPVFRAAGPALEALRAGTAKKSQRDSHRDSAAAVPDPVAEDRLPPAKAFQ</sequence>
<protein>
    <submittedName>
        <fullName evidence="10">NADH-quinone oxidoreductase subunit M</fullName>
    </submittedName>
</protein>
<dbReference type="PRINTS" id="PR01437">
    <property type="entry name" value="NUOXDRDTASE4"/>
</dbReference>
<feature type="transmembrane region" description="Helical" evidence="8">
    <location>
        <begin position="333"/>
        <end position="355"/>
    </location>
</feature>
<evidence type="ECO:0000256" key="6">
    <source>
        <dbReference type="RuleBase" id="RU000320"/>
    </source>
</evidence>
<accession>A0A3A4NNT7</accession>